<feature type="domain" description="3-keto-alpha-glucoside-1,2-lyase/3-keto-2-hydroxy-glucal hydratase" evidence="1">
    <location>
        <begin position="6"/>
        <end position="272"/>
    </location>
</feature>
<comment type="caution">
    <text evidence="2">The sequence shown here is derived from an EMBL/GenBank/DDBJ whole genome shotgun (WGS) entry which is preliminary data.</text>
</comment>
<dbReference type="Gene3D" id="2.60.120.560">
    <property type="entry name" value="Exo-inulinase, domain 1"/>
    <property type="match status" value="1"/>
</dbReference>
<reference evidence="2 3" key="1">
    <citation type="submission" date="2019-06" db="EMBL/GenBank/DDBJ databases">
        <authorList>
            <person name="Jiang L."/>
        </authorList>
    </citation>
    <scope>NUCLEOTIDE SEQUENCE [LARGE SCALE GENOMIC DNA]</scope>
    <source>
        <strain evidence="2 3">YIM 48858</strain>
    </source>
</reference>
<dbReference type="GO" id="GO:0016787">
    <property type="term" value="F:hydrolase activity"/>
    <property type="evidence" value="ECO:0007669"/>
    <property type="project" value="InterPro"/>
</dbReference>
<dbReference type="RefSeq" id="WP_139083207.1">
    <property type="nucleotide sequence ID" value="NZ_VDFV01000044.1"/>
</dbReference>
<keyword evidence="3" id="KW-1185">Reference proteome</keyword>
<sequence>MSGDVIRLFDGETLKGWHAVPRVIVPRWPRDPMRQLDATTTDRILRHTGRWTVEDGAICGRQDPPGSGLGAYLVSDETFGDFELLFEAKPDWPADTGIMLRASALGAQGYQVLLDHRKSGNIGGFYGNGIGGFHAINFTLDAERDAAGRVTGLRVEDPATTLEPISDLKRALLTQAASGEAFLSAWRWDDWNEFRITVRGTLPTITTIVNGLRVAELDAARLPSEVFDAEGALGLLGRRGHIAFEVHDNDPGMGDARWASEAVCRWRNVRIRPL</sequence>
<dbReference type="Proteomes" id="UP000305709">
    <property type="component" value="Unassembled WGS sequence"/>
</dbReference>
<dbReference type="AlphaFoldDB" id="A0A5C4NB83"/>
<dbReference type="InterPro" id="IPR010496">
    <property type="entry name" value="AL/BT2_dom"/>
</dbReference>
<proteinExistence type="predicted"/>
<dbReference type="EMBL" id="VDFV01000044">
    <property type="protein sequence ID" value="TNC64193.1"/>
    <property type="molecule type" value="Genomic_DNA"/>
</dbReference>
<protein>
    <submittedName>
        <fullName evidence="2">DUF1080 domain-containing protein</fullName>
    </submittedName>
</protein>
<gene>
    <name evidence="2" type="ORF">FHG71_18630</name>
</gene>
<evidence type="ECO:0000259" key="1">
    <source>
        <dbReference type="Pfam" id="PF06439"/>
    </source>
</evidence>
<accession>A0A5C4NB83</accession>
<evidence type="ECO:0000313" key="2">
    <source>
        <dbReference type="EMBL" id="TNC64193.1"/>
    </source>
</evidence>
<evidence type="ECO:0000313" key="3">
    <source>
        <dbReference type="Proteomes" id="UP000305709"/>
    </source>
</evidence>
<dbReference type="Pfam" id="PF06439">
    <property type="entry name" value="3keto-disac_hyd"/>
    <property type="match status" value="1"/>
</dbReference>
<organism evidence="2 3">
    <name type="scientific">Rubellimicrobium roseum</name>
    <dbReference type="NCBI Taxonomy" id="687525"/>
    <lineage>
        <taxon>Bacteria</taxon>
        <taxon>Pseudomonadati</taxon>
        <taxon>Pseudomonadota</taxon>
        <taxon>Alphaproteobacteria</taxon>
        <taxon>Rhodobacterales</taxon>
        <taxon>Roseobacteraceae</taxon>
        <taxon>Rubellimicrobium</taxon>
    </lineage>
</organism>
<name>A0A5C4NB83_9RHOB</name>
<dbReference type="OrthoDB" id="176168at2"/>